<dbReference type="GO" id="GO:0016853">
    <property type="term" value="F:isomerase activity"/>
    <property type="evidence" value="ECO:0007669"/>
    <property type="project" value="UniProtKB-KW"/>
</dbReference>
<gene>
    <name evidence="4" type="ORF">FC84_GL001463</name>
</gene>
<name>A0A0R2BSH7_9LACO</name>
<dbReference type="InterPro" id="IPR004370">
    <property type="entry name" value="4-OT-like_dom"/>
</dbReference>
<comment type="similarity">
    <text evidence="1">Belongs to the 4-oxalocrotonate tautomerase family.</text>
</comment>
<dbReference type="SUPFAM" id="SSF55331">
    <property type="entry name" value="Tautomerase/MIF"/>
    <property type="match status" value="1"/>
</dbReference>
<keyword evidence="5" id="KW-1185">Reference proteome</keyword>
<dbReference type="NCBIfam" id="NF002571">
    <property type="entry name" value="PRK02220.1"/>
    <property type="match status" value="1"/>
</dbReference>
<reference evidence="4 5" key="1">
    <citation type="journal article" date="2015" name="Genome Announc.">
        <title>Expanding the biotechnology potential of lactobacilli through comparative genomics of 213 strains and associated genera.</title>
        <authorList>
            <person name="Sun Z."/>
            <person name="Harris H.M."/>
            <person name="McCann A."/>
            <person name="Guo C."/>
            <person name="Argimon S."/>
            <person name="Zhang W."/>
            <person name="Yang X."/>
            <person name="Jeffery I.B."/>
            <person name="Cooney J.C."/>
            <person name="Kagawa T.F."/>
            <person name="Liu W."/>
            <person name="Song Y."/>
            <person name="Salvetti E."/>
            <person name="Wrobel A."/>
            <person name="Rasinkangas P."/>
            <person name="Parkhill J."/>
            <person name="Rea M.C."/>
            <person name="O'Sullivan O."/>
            <person name="Ritari J."/>
            <person name="Douillard F.P."/>
            <person name="Paul Ross R."/>
            <person name="Yang R."/>
            <person name="Briner A.E."/>
            <person name="Felis G.E."/>
            <person name="de Vos W.M."/>
            <person name="Barrangou R."/>
            <person name="Klaenhammer T.R."/>
            <person name="Caufield P.W."/>
            <person name="Cui Y."/>
            <person name="Zhang H."/>
            <person name="O'Toole P.W."/>
        </authorList>
    </citation>
    <scope>NUCLEOTIDE SEQUENCE [LARGE SCALE GENOMIC DNA]</scope>
    <source>
        <strain evidence="4 5">DSM 20335</strain>
    </source>
</reference>
<dbReference type="Proteomes" id="UP000051813">
    <property type="component" value="Unassembled WGS sequence"/>
</dbReference>
<evidence type="ECO:0000259" key="3">
    <source>
        <dbReference type="Pfam" id="PF01361"/>
    </source>
</evidence>
<dbReference type="Gene3D" id="3.30.429.10">
    <property type="entry name" value="Macrophage Migration Inhibitory Factor"/>
    <property type="match status" value="1"/>
</dbReference>
<dbReference type="AlphaFoldDB" id="A0A0R2BSH7"/>
<dbReference type="EMBL" id="AYYK01000004">
    <property type="protein sequence ID" value="KRM79289.1"/>
    <property type="molecule type" value="Genomic_DNA"/>
</dbReference>
<evidence type="ECO:0000313" key="4">
    <source>
        <dbReference type="EMBL" id="KRM79289.1"/>
    </source>
</evidence>
<organism evidence="4 5">
    <name type="scientific">Lapidilactobacillus dextrinicus DSM 20335</name>
    <dbReference type="NCBI Taxonomy" id="1423738"/>
    <lineage>
        <taxon>Bacteria</taxon>
        <taxon>Bacillati</taxon>
        <taxon>Bacillota</taxon>
        <taxon>Bacilli</taxon>
        <taxon>Lactobacillales</taxon>
        <taxon>Lactobacillaceae</taxon>
        <taxon>Lapidilactobacillus</taxon>
    </lineage>
</organism>
<comment type="caution">
    <text evidence="4">The sequence shown here is derived from an EMBL/GenBank/DDBJ whole genome shotgun (WGS) entry which is preliminary data.</text>
</comment>
<sequence>MPFVHIEVVAGRTEAQLKAMIEDVTEAVVKNINVPAEHVHVILDEMQPNRYAQGGVLRSEQK</sequence>
<proteinExistence type="inferred from homology"/>
<protein>
    <recommendedName>
        <fullName evidence="3">4-oxalocrotonate tautomerase-like domain-containing protein</fullName>
    </recommendedName>
</protein>
<dbReference type="PANTHER" id="PTHR35530:SF1">
    <property type="entry name" value="2-HYDROXYMUCONATE TAUTOMERASE"/>
    <property type="match status" value="1"/>
</dbReference>
<keyword evidence="2" id="KW-0413">Isomerase</keyword>
<dbReference type="PATRIC" id="fig|1423738.3.peg.1480"/>
<dbReference type="PANTHER" id="PTHR35530">
    <property type="entry name" value="TAUTOMERASE-RELATED"/>
    <property type="match status" value="1"/>
</dbReference>
<dbReference type="InterPro" id="IPR014347">
    <property type="entry name" value="Tautomerase/MIF_sf"/>
</dbReference>
<dbReference type="STRING" id="1423738.FC84_GL001463"/>
<accession>A0A0R2BSH7</accession>
<evidence type="ECO:0000256" key="2">
    <source>
        <dbReference type="ARBA" id="ARBA00023235"/>
    </source>
</evidence>
<dbReference type="Pfam" id="PF01361">
    <property type="entry name" value="Tautomerase"/>
    <property type="match status" value="1"/>
</dbReference>
<feature type="domain" description="4-oxalocrotonate tautomerase-like" evidence="3">
    <location>
        <begin position="2"/>
        <end position="57"/>
    </location>
</feature>
<evidence type="ECO:0000256" key="1">
    <source>
        <dbReference type="ARBA" id="ARBA00006723"/>
    </source>
</evidence>
<dbReference type="OrthoDB" id="5405937at2"/>
<dbReference type="RefSeq" id="WP_057755216.1">
    <property type="nucleotide sequence ID" value="NZ_AYYK01000004.1"/>
</dbReference>
<evidence type="ECO:0000313" key="5">
    <source>
        <dbReference type="Proteomes" id="UP000051813"/>
    </source>
</evidence>